<dbReference type="EMBL" id="JAGEMI010000001">
    <property type="protein sequence ID" value="MBO1868230.1"/>
    <property type="molecule type" value="Genomic_DNA"/>
</dbReference>
<dbReference type="AlphaFoldDB" id="A0A939MI12"/>
<name>A0A939MI12_9BRAD</name>
<evidence type="ECO:0008006" key="5">
    <source>
        <dbReference type="Google" id="ProtNLM"/>
    </source>
</evidence>
<evidence type="ECO:0000313" key="4">
    <source>
        <dbReference type="Proteomes" id="UP000664702"/>
    </source>
</evidence>
<dbReference type="Proteomes" id="UP000664702">
    <property type="component" value="Chromosome"/>
</dbReference>
<dbReference type="Gene3D" id="6.20.230.10">
    <property type="match status" value="1"/>
</dbReference>
<gene>
    <name evidence="3" type="ORF">J4G43_046070</name>
    <name evidence="2" type="ORF">J4G43_47790</name>
</gene>
<dbReference type="RefSeq" id="WP_208088784.1">
    <property type="nucleotide sequence ID" value="NZ_CP086136.1"/>
</dbReference>
<sequence>MSVKVEVITATDTAFADGQTPIVVLADDDVETISVGEVGPPGPPGQPGPPGIPGKTILYAARDPTPADGNNGDSWINTATNFMFGPKFEHSWPAGISLVGPQGIPGNTVLYGAADPVAATGVDGNFYINTTTHFIFGPKAAGAWPAGTSMIGPQGPQGIQGIQGPPGAVPEAPSDGKIYGRQNAAWADTGGIGFPSGTTMVFYQAAAPTGWTKLTTQNDKALRVVSGNGGVAGGTNPFSTVMAQTAVGNHTLTLAETPAGITSNGSANMTVYPGGSSNFNMAVLSGNTWYQLGILSSATATVPPGYNIAYTPATTAPTGLNYSQGSNSVPSTSTNTGGGAHNHPITMAIQYIDVILASKN</sequence>
<dbReference type="KEGG" id="bban:J4G43_046070"/>
<feature type="region of interest" description="Disordered" evidence="1">
    <location>
        <begin position="319"/>
        <end position="341"/>
    </location>
</feature>
<organism evidence="2">
    <name type="scientific">Bradyrhizobium barranii subsp. barranii</name>
    <dbReference type="NCBI Taxonomy" id="2823807"/>
    <lineage>
        <taxon>Bacteria</taxon>
        <taxon>Pseudomonadati</taxon>
        <taxon>Pseudomonadota</taxon>
        <taxon>Alphaproteobacteria</taxon>
        <taxon>Hyphomicrobiales</taxon>
        <taxon>Nitrobacteraceae</taxon>
        <taxon>Bradyrhizobium</taxon>
        <taxon>Bradyrhizobium barranii</taxon>
    </lineage>
</organism>
<proteinExistence type="predicted"/>
<accession>A0A939MI12</accession>
<feature type="compositionally biased region" description="Polar residues" evidence="1">
    <location>
        <begin position="319"/>
        <end position="335"/>
    </location>
</feature>
<evidence type="ECO:0000256" key="1">
    <source>
        <dbReference type="SAM" id="MobiDB-lite"/>
    </source>
</evidence>
<reference evidence="2" key="1">
    <citation type="submission" date="2021-03" db="EMBL/GenBank/DDBJ databases">
        <title>Whole Genome Sequence of Bradyrhizobium sp. Strain 144S4.</title>
        <authorList>
            <person name="Bromfield E.S.P."/>
            <person name="Cloutier S."/>
        </authorList>
    </citation>
    <scope>NUCLEOTIDE SEQUENCE [LARGE SCALE GENOMIC DNA]</scope>
    <source>
        <strain evidence="2">144S4</strain>
    </source>
</reference>
<reference evidence="3 4" key="2">
    <citation type="journal article" date="2022" name="Int. J. Syst. Evol. Microbiol.">
        <title>Strains of Bradyrhizobium barranii sp. nov. associated with legumes native to Canada are symbionts of soybeans and belong to different subspecies (subsp. barranii subsp. nov. and subsp. apii subsp. nov.) and symbiovars (sv. glycinearum and sv. septentrionale).</title>
        <authorList>
            <person name="Bromfield E.S.P."/>
            <person name="Cloutier S."/>
            <person name="Wasai-Hara S."/>
            <person name="Minamisawa K."/>
        </authorList>
    </citation>
    <scope>NUCLEOTIDE SEQUENCE [LARGE SCALE GENOMIC DNA]</scope>
    <source>
        <strain evidence="3 4">144S4</strain>
    </source>
</reference>
<evidence type="ECO:0000313" key="2">
    <source>
        <dbReference type="EMBL" id="MBO1868230.1"/>
    </source>
</evidence>
<protein>
    <recommendedName>
        <fullName evidence="5">Tail fiber protein</fullName>
    </recommendedName>
</protein>
<dbReference type="EMBL" id="CP086136">
    <property type="protein sequence ID" value="UEM11747.1"/>
    <property type="molecule type" value="Genomic_DNA"/>
</dbReference>
<evidence type="ECO:0000313" key="3">
    <source>
        <dbReference type="EMBL" id="UEM11747.1"/>
    </source>
</evidence>